<comment type="caution">
    <text evidence="6">The sequence shown here is derived from an EMBL/GenBank/DDBJ whole genome shotgun (WGS) entry which is preliminary data.</text>
</comment>
<evidence type="ECO:0000259" key="5">
    <source>
        <dbReference type="PROSITE" id="PS50303"/>
    </source>
</evidence>
<evidence type="ECO:0000256" key="4">
    <source>
        <dbReference type="PROSITE-ProRule" id="PRU00317"/>
    </source>
</evidence>
<dbReference type="Gene3D" id="1.25.10.10">
    <property type="entry name" value="Leucine-rich Repeat Variant"/>
    <property type="match status" value="1"/>
</dbReference>
<keyword evidence="1" id="KW-0677">Repeat</keyword>
<dbReference type="EMBL" id="BKCP01007181">
    <property type="protein sequence ID" value="GER44888.1"/>
    <property type="molecule type" value="Genomic_DNA"/>
</dbReference>
<evidence type="ECO:0000256" key="1">
    <source>
        <dbReference type="ARBA" id="ARBA00022737"/>
    </source>
</evidence>
<evidence type="ECO:0000313" key="7">
    <source>
        <dbReference type="Proteomes" id="UP000325081"/>
    </source>
</evidence>
<dbReference type="GO" id="GO:0006417">
    <property type="term" value="P:regulation of translation"/>
    <property type="evidence" value="ECO:0007669"/>
    <property type="project" value="UniProtKB-KW"/>
</dbReference>
<gene>
    <name evidence="6" type="ORF">STAS_21806</name>
</gene>
<dbReference type="SMART" id="SM00025">
    <property type="entry name" value="Pumilio"/>
    <property type="match status" value="5"/>
</dbReference>
<sequence>MESSASIGYNPAEVFGPYYEDIIVKPLQNLGLRENDIKSENIQWSLPPNSSARTQWLSPNSVCDRKSIWGYCFFTHEEDSFETSSNSVWNTQNQNHEHDRFAGPPALGYQFTGIENNNWSREWSDYEFDISRIRTILRGEQCEEKENLINSLQELVFTLINDEKKFPVFKMLVDACNDIHLDLLMNTILLGSEFFVEAAFLEQGVKSIVKLINKVKKSRHAFILTRILSTRFFDLMTDNTARKVIQQCFMLFGHEPNEILYERTIVHCRELATHKIGCRSLNECIDTITGRQRSKLLNDIADASEYLSIDPYGNYVVQKVLDLKNTDVTSRILCVLRGKHIILARNKVGSNVVEKCMMCSEVGLLDVVNELLRDPQTPFQLAKDHFGNYVIQNVLRATKECDYLREMYKSLVKLLKPYKKELERTAGGRNVMNLIALEAVLDISNLACFGISNHGNICRRPQFVTTIVVHQAIASPTKQNKCIP</sequence>
<reference evidence="7" key="1">
    <citation type="journal article" date="2019" name="Curr. Biol.">
        <title>Genome Sequence of Striga asiatica Provides Insight into the Evolution of Plant Parasitism.</title>
        <authorList>
            <person name="Yoshida S."/>
            <person name="Kim S."/>
            <person name="Wafula E.K."/>
            <person name="Tanskanen J."/>
            <person name="Kim Y.M."/>
            <person name="Honaas L."/>
            <person name="Yang Z."/>
            <person name="Spallek T."/>
            <person name="Conn C.E."/>
            <person name="Ichihashi Y."/>
            <person name="Cheong K."/>
            <person name="Cui S."/>
            <person name="Der J.P."/>
            <person name="Gundlach H."/>
            <person name="Jiao Y."/>
            <person name="Hori C."/>
            <person name="Ishida J.K."/>
            <person name="Kasahara H."/>
            <person name="Kiba T."/>
            <person name="Kim M.S."/>
            <person name="Koo N."/>
            <person name="Laohavisit A."/>
            <person name="Lee Y.H."/>
            <person name="Lumba S."/>
            <person name="McCourt P."/>
            <person name="Mortimer J.C."/>
            <person name="Mutuku J.M."/>
            <person name="Nomura T."/>
            <person name="Sasaki-Sekimoto Y."/>
            <person name="Seto Y."/>
            <person name="Wang Y."/>
            <person name="Wakatake T."/>
            <person name="Sakakibara H."/>
            <person name="Demura T."/>
            <person name="Yamaguchi S."/>
            <person name="Yoneyama K."/>
            <person name="Manabe R.I."/>
            <person name="Nelson D.C."/>
            <person name="Schulman A.H."/>
            <person name="Timko M.P."/>
            <person name="dePamphilis C.W."/>
            <person name="Choi D."/>
            <person name="Shirasu K."/>
        </authorList>
    </citation>
    <scope>NUCLEOTIDE SEQUENCE [LARGE SCALE GENOMIC DNA]</scope>
    <source>
        <strain evidence="7">cv. UVA1</strain>
    </source>
</reference>
<dbReference type="PANTHER" id="PTHR12537:SF137">
    <property type="entry name" value="PUMILIO HOMOLOG 16-RELATED"/>
    <property type="match status" value="1"/>
</dbReference>
<dbReference type="InterPro" id="IPR001313">
    <property type="entry name" value="Pumilio_RNA-bd_rpt"/>
</dbReference>
<protein>
    <submittedName>
        <fullName evidence="6">Pumilio family protein</fullName>
    </submittedName>
</protein>
<feature type="repeat" description="Pumilio" evidence="4">
    <location>
        <begin position="299"/>
        <end position="334"/>
    </location>
</feature>
<keyword evidence="2" id="KW-0810">Translation regulation</keyword>
<keyword evidence="7" id="KW-1185">Reference proteome</keyword>
<dbReference type="AlphaFoldDB" id="A0A5A7QIZ4"/>
<dbReference type="OrthoDB" id="668540at2759"/>
<dbReference type="GO" id="GO:0005737">
    <property type="term" value="C:cytoplasm"/>
    <property type="evidence" value="ECO:0007669"/>
    <property type="project" value="TreeGrafter"/>
</dbReference>
<dbReference type="Proteomes" id="UP000325081">
    <property type="component" value="Unassembled WGS sequence"/>
</dbReference>
<feature type="repeat" description="Pumilio" evidence="4">
    <location>
        <begin position="370"/>
        <end position="409"/>
    </location>
</feature>
<dbReference type="PANTHER" id="PTHR12537">
    <property type="entry name" value="RNA BINDING PROTEIN PUMILIO-RELATED"/>
    <property type="match status" value="1"/>
</dbReference>
<accession>A0A5A7QIZ4</accession>
<dbReference type="InterPro" id="IPR016024">
    <property type="entry name" value="ARM-type_fold"/>
</dbReference>
<dbReference type="PROSITE" id="PS50303">
    <property type="entry name" value="PUM_HD"/>
    <property type="match status" value="1"/>
</dbReference>
<dbReference type="GO" id="GO:0003729">
    <property type="term" value="F:mRNA binding"/>
    <property type="evidence" value="ECO:0007669"/>
    <property type="project" value="TreeGrafter"/>
</dbReference>
<dbReference type="SUPFAM" id="SSF48371">
    <property type="entry name" value="ARM repeat"/>
    <property type="match status" value="1"/>
</dbReference>
<dbReference type="PROSITE" id="PS50302">
    <property type="entry name" value="PUM"/>
    <property type="match status" value="2"/>
</dbReference>
<feature type="domain" description="PUM-HD" evidence="5">
    <location>
        <begin position="91"/>
        <end position="439"/>
    </location>
</feature>
<name>A0A5A7QIZ4_STRAF</name>
<dbReference type="Pfam" id="PF00806">
    <property type="entry name" value="PUF"/>
    <property type="match status" value="4"/>
</dbReference>
<evidence type="ECO:0000313" key="6">
    <source>
        <dbReference type="EMBL" id="GER44888.1"/>
    </source>
</evidence>
<evidence type="ECO:0000256" key="2">
    <source>
        <dbReference type="ARBA" id="ARBA00022845"/>
    </source>
</evidence>
<dbReference type="InterPro" id="IPR033133">
    <property type="entry name" value="PUM-HD"/>
</dbReference>
<keyword evidence="3" id="KW-0694">RNA-binding</keyword>
<proteinExistence type="predicted"/>
<dbReference type="InterPro" id="IPR011989">
    <property type="entry name" value="ARM-like"/>
</dbReference>
<evidence type="ECO:0000256" key="3">
    <source>
        <dbReference type="ARBA" id="ARBA00022884"/>
    </source>
</evidence>
<organism evidence="6 7">
    <name type="scientific">Striga asiatica</name>
    <name type="common">Asiatic witchweed</name>
    <name type="synonym">Buchnera asiatica</name>
    <dbReference type="NCBI Taxonomy" id="4170"/>
    <lineage>
        <taxon>Eukaryota</taxon>
        <taxon>Viridiplantae</taxon>
        <taxon>Streptophyta</taxon>
        <taxon>Embryophyta</taxon>
        <taxon>Tracheophyta</taxon>
        <taxon>Spermatophyta</taxon>
        <taxon>Magnoliopsida</taxon>
        <taxon>eudicotyledons</taxon>
        <taxon>Gunneridae</taxon>
        <taxon>Pentapetalae</taxon>
        <taxon>asterids</taxon>
        <taxon>lamiids</taxon>
        <taxon>Lamiales</taxon>
        <taxon>Orobanchaceae</taxon>
        <taxon>Buchnereae</taxon>
        <taxon>Striga</taxon>
    </lineage>
</organism>